<evidence type="ECO:0000256" key="4">
    <source>
        <dbReference type="ARBA" id="ARBA00023163"/>
    </source>
</evidence>
<protein>
    <recommendedName>
        <fullName evidence="10">Histone chaperone asf1</fullName>
    </recommendedName>
</protein>
<evidence type="ECO:0008006" key="10">
    <source>
        <dbReference type="Google" id="ProtNLM"/>
    </source>
</evidence>
<dbReference type="Pfam" id="PF04729">
    <property type="entry name" value="ASF1_hist_chap"/>
    <property type="match status" value="1"/>
</dbReference>
<evidence type="ECO:0000256" key="2">
    <source>
        <dbReference type="ARBA" id="ARBA00006051"/>
    </source>
</evidence>
<comment type="similarity">
    <text evidence="2">Belongs to the ASF1 family.</text>
</comment>
<dbReference type="Proteomes" id="UP001168821">
    <property type="component" value="Unassembled WGS sequence"/>
</dbReference>
<evidence type="ECO:0000256" key="3">
    <source>
        <dbReference type="ARBA" id="ARBA00023015"/>
    </source>
</evidence>
<evidence type="ECO:0000313" key="8">
    <source>
        <dbReference type="EMBL" id="KAJ3650749.1"/>
    </source>
</evidence>
<dbReference type="GO" id="GO:0042393">
    <property type="term" value="F:histone binding"/>
    <property type="evidence" value="ECO:0007669"/>
    <property type="project" value="TreeGrafter"/>
</dbReference>
<dbReference type="GO" id="GO:0005634">
    <property type="term" value="C:nucleus"/>
    <property type="evidence" value="ECO:0007669"/>
    <property type="project" value="UniProtKB-SubCell"/>
</dbReference>
<dbReference type="PANTHER" id="PTHR12040">
    <property type="entry name" value="ANTI-SILENCING PROTEIN 1"/>
    <property type="match status" value="1"/>
</dbReference>
<organism evidence="8 9">
    <name type="scientific">Zophobas morio</name>
    <dbReference type="NCBI Taxonomy" id="2755281"/>
    <lineage>
        <taxon>Eukaryota</taxon>
        <taxon>Metazoa</taxon>
        <taxon>Ecdysozoa</taxon>
        <taxon>Arthropoda</taxon>
        <taxon>Hexapoda</taxon>
        <taxon>Insecta</taxon>
        <taxon>Pterygota</taxon>
        <taxon>Neoptera</taxon>
        <taxon>Endopterygota</taxon>
        <taxon>Coleoptera</taxon>
        <taxon>Polyphaga</taxon>
        <taxon>Cucujiformia</taxon>
        <taxon>Tenebrionidae</taxon>
        <taxon>Zophobas</taxon>
    </lineage>
</organism>
<keyword evidence="9" id="KW-1185">Reference proteome</keyword>
<dbReference type="PANTHER" id="PTHR12040:SF0">
    <property type="entry name" value="HISTONE CHAPERONE ASF1"/>
    <property type="match status" value="1"/>
</dbReference>
<sequence>MAKVQLCNITVMDNPSPFSNPFQFEITFECIEELKEDLEWKMIYVGSAESEEYDQILDSVMVGPIPEGKHMFVFQADPPNVTRIPENDAIGVTVVLLTCSYRSQEFIRVGYFINNEYTDQELRENPPSPPQFDKVVRNILASEPRVTRFKINWEEPNAQENGAAAAEPPAAAPVEETRVEPPAFNENSNSWAAMECS</sequence>
<dbReference type="SUPFAM" id="SSF101546">
    <property type="entry name" value="ASF1-like"/>
    <property type="match status" value="1"/>
</dbReference>
<keyword evidence="6" id="KW-0539">Nucleus</keyword>
<keyword evidence="5" id="KW-0143">Chaperone</keyword>
<evidence type="ECO:0000256" key="7">
    <source>
        <dbReference type="SAM" id="MobiDB-lite"/>
    </source>
</evidence>
<dbReference type="FunFam" id="2.60.40.1490:FF:000001">
    <property type="entry name" value="Histone chaperone ASF1"/>
    <property type="match status" value="1"/>
</dbReference>
<dbReference type="EMBL" id="JALNTZ010000005">
    <property type="protein sequence ID" value="KAJ3650749.1"/>
    <property type="molecule type" value="Genomic_DNA"/>
</dbReference>
<evidence type="ECO:0000256" key="6">
    <source>
        <dbReference type="ARBA" id="ARBA00023242"/>
    </source>
</evidence>
<comment type="caution">
    <text evidence="8">The sequence shown here is derived from an EMBL/GenBank/DDBJ whole genome shotgun (WGS) entry which is preliminary data.</text>
</comment>
<evidence type="ECO:0000256" key="5">
    <source>
        <dbReference type="ARBA" id="ARBA00023186"/>
    </source>
</evidence>
<dbReference type="GO" id="GO:0000785">
    <property type="term" value="C:chromatin"/>
    <property type="evidence" value="ECO:0007669"/>
    <property type="project" value="TreeGrafter"/>
</dbReference>
<dbReference type="InterPro" id="IPR006818">
    <property type="entry name" value="ASF1-like"/>
</dbReference>
<accession>A0AA38I8C6</accession>
<reference evidence="8" key="1">
    <citation type="journal article" date="2023" name="G3 (Bethesda)">
        <title>Whole genome assemblies of Zophobas morio and Tenebrio molitor.</title>
        <authorList>
            <person name="Kaur S."/>
            <person name="Stinson S.A."/>
            <person name="diCenzo G.C."/>
        </authorList>
    </citation>
    <scope>NUCLEOTIDE SEQUENCE</scope>
    <source>
        <strain evidence="8">QUZm001</strain>
    </source>
</reference>
<evidence type="ECO:0000313" key="9">
    <source>
        <dbReference type="Proteomes" id="UP001168821"/>
    </source>
</evidence>
<dbReference type="AlphaFoldDB" id="A0AA38I8C6"/>
<comment type="subcellular location">
    <subcellularLocation>
        <location evidence="1">Nucleus</location>
    </subcellularLocation>
</comment>
<dbReference type="InterPro" id="IPR036747">
    <property type="entry name" value="ASF1-like_sf"/>
</dbReference>
<proteinExistence type="inferred from homology"/>
<feature type="compositionally biased region" description="Low complexity" evidence="7">
    <location>
        <begin position="156"/>
        <end position="174"/>
    </location>
</feature>
<dbReference type="GO" id="GO:0006335">
    <property type="term" value="P:DNA replication-dependent chromatin assembly"/>
    <property type="evidence" value="ECO:0007669"/>
    <property type="project" value="TreeGrafter"/>
</dbReference>
<dbReference type="Gene3D" id="2.60.40.1490">
    <property type="entry name" value="Histone chaperone ASF1-like"/>
    <property type="match status" value="1"/>
</dbReference>
<name>A0AA38I8C6_9CUCU</name>
<evidence type="ECO:0000256" key="1">
    <source>
        <dbReference type="ARBA" id="ARBA00004123"/>
    </source>
</evidence>
<keyword evidence="4" id="KW-0804">Transcription</keyword>
<gene>
    <name evidence="8" type="ORF">Zmor_016829</name>
</gene>
<keyword evidence="3" id="KW-0805">Transcription regulation</keyword>
<feature type="region of interest" description="Disordered" evidence="7">
    <location>
        <begin position="156"/>
        <end position="197"/>
    </location>
</feature>